<evidence type="ECO:0000256" key="6">
    <source>
        <dbReference type="ARBA" id="ARBA00023163"/>
    </source>
</evidence>
<evidence type="ECO:0000256" key="2">
    <source>
        <dbReference type="ARBA" id="ARBA00022723"/>
    </source>
</evidence>
<feature type="domain" description="BED-type" evidence="10">
    <location>
        <begin position="84"/>
        <end position="136"/>
    </location>
</feature>
<evidence type="ECO:0000313" key="12">
    <source>
        <dbReference type="Proteomes" id="UP000663864"/>
    </source>
</evidence>
<dbReference type="AlphaFoldDB" id="A0A815PVT7"/>
<evidence type="ECO:0000256" key="4">
    <source>
        <dbReference type="ARBA" id="ARBA00022833"/>
    </source>
</evidence>
<evidence type="ECO:0000256" key="8">
    <source>
        <dbReference type="PROSITE-ProRule" id="PRU00027"/>
    </source>
</evidence>
<keyword evidence="2" id="KW-0479">Metal-binding</keyword>
<name>A0A815PVT7_9BILA</name>
<organism evidence="11 12">
    <name type="scientific">Rotaria sordida</name>
    <dbReference type="NCBI Taxonomy" id="392033"/>
    <lineage>
        <taxon>Eukaryota</taxon>
        <taxon>Metazoa</taxon>
        <taxon>Spiralia</taxon>
        <taxon>Gnathifera</taxon>
        <taxon>Rotifera</taxon>
        <taxon>Eurotatoria</taxon>
        <taxon>Bdelloidea</taxon>
        <taxon>Philodinida</taxon>
        <taxon>Philodinidae</taxon>
        <taxon>Rotaria</taxon>
    </lineage>
</organism>
<protein>
    <recommendedName>
        <fullName evidence="10">BED-type domain-containing protein</fullName>
    </recommendedName>
</protein>
<evidence type="ECO:0000256" key="3">
    <source>
        <dbReference type="ARBA" id="ARBA00022771"/>
    </source>
</evidence>
<evidence type="ECO:0000256" key="9">
    <source>
        <dbReference type="SAM" id="MobiDB-lite"/>
    </source>
</evidence>
<dbReference type="Pfam" id="PF02892">
    <property type="entry name" value="zf-BED"/>
    <property type="match status" value="1"/>
</dbReference>
<dbReference type="GO" id="GO:0008270">
    <property type="term" value="F:zinc ion binding"/>
    <property type="evidence" value="ECO:0007669"/>
    <property type="project" value="UniProtKB-KW"/>
</dbReference>
<dbReference type="GO" id="GO:0005634">
    <property type="term" value="C:nucleus"/>
    <property type="evidence" value="ECO:0007669"/>
    <property type="project" value="UniProtKB-SubCell"/>
</dbReference>
<accession>A0A815PVT7</accession>
<feature type="compositionally biased region" description="Low complexity" evidence="9">
    <location>
        <begin position="41"/>
        <end position="76"/>
    </location>
</feature>
<evidence type="ECO:0000256" key="7">
    <source>
        <dbReference type="ARBA" id="ARBA00023242"/>
    </source>
</evidence>
<feature type="non-terminal residue" evidence="11">
    <location>
        <position position="1"/>
    </location>
</feature>
<evidence type="ECO:0000259" key="10">
    <source>
        <dbReference type="PROSITE" id="PS50808"/>
    </source>
</evidence>
<dbReference type="InterPro" id="IPR012337">
    <property type="entry name" value="RNaseH-like_sf"/>
</dbReference>
<proteinExistence type="predicted"/>
<comment type="caution">
    <text evidence="11">The sequence shown here is derived from an EMBL/GenBank/DDBJ whole genome shotgun (WGS) entry which is preliminary data.</text>
</comment>
<sequence>MKQKRKKTSTSIIYEILDDNQHHDTSTTANINSTIKSLNDNSSIPLTSNTTNSSSSNHNITTQSSDTTNPTTTTPSIRQKFPNRKSSNVWLYATKSEDGKSATCNLCGYVCAVVCHSTSTIRYHLIRQHDKYDLIISRSSPSSKSKVSQHFKDELHSLCYNAIIIDHRPFNDMRKPGLLTIFNKLCPGYLPPHRNQVSNHLKYLYNVHLTALKEQLQNIDYIGLTFDFWTSRRSVSFLCITGHWFDDKCLYFSKVIHFSSFNERHTGFNISRSVKEKLESLGIYHKVVAITCDGGQNLVSACSQLDGSIKRIWCCTHRLHLVIINSLGFWNIENKLDNNPTNCLTTEIPATTTSSFDVISNNQQELMDTSWSDENETGEILIDETIGDAGGHYTDIINNFDTAQGSEAESATIVHAESIDDEQNLDLIDDNWSSNIDTNVPTTNEVELIMDLLKKCRVLATLSKKSSIVSNFIRTNQLLFKVNRTLNNDCKSRWNSTFILLDALIDLKPVMMKLFNEKRTLNLRRDQIEKLTMIELNNEDWDFISSLHSVLKPFYWGTVMMSGKNYPSIGLAYHAVHKIKHFCTNGITSNNHIKELKKLLLVKLYTYFYDDIEQFQYFQRHAFFDPAAHLSLSDVEKNQCEKY</sequence>
<evidence type="ECO:0000313" key="11">
    <source>
        <dbReference type="EMBL" id="CAF1453759.1"/>
    </source>
</evidence>
<dbReference type="SUPFAM" id="SSF140996">
    <property type="entry name" value="Hermes dimerisation domain"/>
    <property type="match status" value="1"/>
</dbReference>
<dbReference type="PANTHER" id="PTHR46481">
    <property type="entry name" value="ZINC FINGER BED DOMAIN-CONTAINING PROTEIN 4"/>
    <property type="match status" value="1"/>
</dbReference>
<feature type="region of interest" description="Disordered" evidence="9">
    <location>
        <begin position="41"/>
        <end position="81"/>
    </location>
</feature>
<dbReference type="PANTHER" id="PTHR46481:SF10">
    <property type="entry name" value="ZINC FINGER BED DOMAIN-CONTAINING PROTEIN 39"/>
    <property type="match status" value="1"/>
</dbReference>
<keyword evidence="4" id="KW-0862">Zinc</keyword>
<dbReference type="GO" id="GO:0003677">
    <property type="term" value="F:DNA binding"/>
    <property type="evidence" value="ECO:0007669"/>
    <property type="project" value="InterPro"/>
</dbReference>
<gene>
    <name evidence="11" type="ORF">ZHD862_LOCUS35386</name>
</gene>
<reference evidence="11" key="1">
    <citation type="submission" date="2021-02" db="EMBL/GenBank/DDBJ databases">
        <authorList>
            <person name="Nowell W R."/>
        </authorList>
    </citation>
    <scope>NUCLEOTIDE SEQUENCE</scope>
</reference>
<dbReference type="InterPro" id="IPR052035">
    <property type="entry name" value="ZnF_BED_domain_contain"/>
</dbReference>
<comment type="subcellular location">
    <subcellularLocation>
        <location evidence="1">Nucleus</location>
    </subcellularLocation>
</comment>
<dbReference type="Proteomes" id="UP000663864">
    <property type="component" value="Unassembled WGS sequence"/>
</dbReference>
<dbReference type="PROSITE" id="PS50808">
    <property type="entry name" value="ZF_BED"/>
    <property type="match status" value="1"/>
</dbReference>
<evidence type="ECO:0000256" key="1">
    <source>
        <dbReference type="ARBA" id="ARBA00004123"/>
    </source>
</evidence>
<keyword evidence="3 8" id="KW-0863">Zinc-finger</keyword>
<keyword evidence="6" id="KW-0804">Transcription</keyword>
<keyword evidence="5" id="KW-0805">Transcription regulation</keyword>
<evidence type="ECO:0000256" key="5">
    <source>
        <dbReference type="ARBA" id="ARBA00023015"/>
    </source>
</evidence>
<dbReference type="EMBL" id="CAJNOT010005042">
    <property type="protein sequence ID" value="CAF1453759.1"/>
    <property type="molecule type" value="Genomic_DNA"/>
</dbReference>
<dbReference type="SUPFAM" id="SSF53098">
    <property type="entry name" value="Ribonuclease H-like"/>
    <property type="match status" value="1"/>
</dbReference>
<dbReference type="InterPro" id="IPR003656">
    <property type="entry name" value="Znf_BED"/>
</dbReference>
<keyword evidence="7" id="KW-0539">Nucleus</keyword>